<dbReference type="EMBL" id="FMYU01000004">
    <property type="protein sequence ID" value="SDC34641.1"/>
    <property type="molecule type" value="Genomic_DNA"/>
</dbReference>
<reference evidence="6" key="1">
    <citation type="submission" date="2016-10" db="EMBL/GenBank/DDBJ databases">
        <authorList>
            <person name="Varghese N."/>
            <person name="Submissions S."/>
        </authorList>
    </citation>
    <scope>NUCLEOTIDE SEQUENCE [LARGE SCALE GENOMIC DNA]</scope>
    <source>
        <strain evidence="6">DSM 8415</strain>
    </source>
</reference>
<dbReference type="InterPro" id="IPR005632">
    <property type="entry name" value="Chaperone_Skp"/>
</dbReference>
<organism evidence="5 6">
    <name type="scientific">Desulfurella multipotens</name>
    <dbReference type="NCBI Taxonomy" id="79269"/>
    <lineage>
        <taxon>Bacteria</taxon>
        <taxon>Pseudomonadati</taxon>
        <taxon>Campylobacterota</taxon>
        <taxon>Desulfurellia</taxon>
        <taxon>Desulfurellales</taxon>
        <taxon>Desulfurellaceae</taxon>
        <taxon>Desulfurella</taxon>
    </lineage>
</organism>
<dbReference type="PANTHER" id="PTHR35089:SF1">
    <property type="entry name" value="CHAPERONE PROTEIN SKP"/>
    <property type="match status" value="1"/>
</dbReference>
<proteinExistence type="inferred from homology"/>
<name>A0A1G6KV17_9BACT</name>
<evidence type="ECO:0000256" key="1">
    <source>
        <dbReference type="ARBA" id="ARBA00009091"/>
    </source>
</evidence>
<keyword evidence="2 4" id="KW-0732">Signal</keyword>
<dbReference type="OrthoDB" id="5417975at2"/>
<dbReference type="Gene3D" id="3.30.910.20">
    <property type="entry name" value="Skp domain"/>
    <property type="match status" value="1"/>
</dbReference>
<feature type="coiled-coil region" evidence="3">
    <location>
        <begin position="52"/>
        <end position="103"/>
    </location>
</feature>
<dbReference type="RefSeq" id="WP_025391565.1">
    <property type="nucleotide sequence ID" value="NZ_FMYU01000004.1"/>
</dbReference>
<keyword evidence="6" id="KW-1185">Reference proteome</keyword>
<dbReference type="Proteomes" id="UP000199411">
    <property type="component" value="Unassembled WGS sequence"/>
</dbReference>
<dbReference type="GO" id="GO:0005829">
    <property type="term" value="C:cytosol"/>
    <property type="evidence" value="ECO:0007669"/>
    <property type="project" value="TreeGrafter"/>
</dbReference>
<dbReference type="PANTHER" id="PTHR35089">
    <property type="entry name" value="CHAPERONE PROTEIN SKP"/>
    <property type="match status" value="1"/>
</dbReference>
<dbReference type="GO" id="GO:0050821">
    <property type="term" value="P:protein stabilization"/>
    <property type="evidence" value="ECO:0007669"/>
    <property type="project" value="TreeGrafter"/>
</dbReference>
<dbReference type="Pfam" id="PF03938">
    <property type="entry name" value="OmpH"/>
    <property type="match status" value="1"/>
</dbReference>
<feature type="signal peptide" evidence="4">
    <location>
        <begin position="1"/>
        <end position="21"/>
    </location>
</feature>
<evidence type="ECO:0000313" key="5">
    <source>
        <dbReference type="EMBL" id="SDC34641.1"/>
    </source>
</evidence>
<evidence type="ECO:0000256" key="4">
    <source>
        <dbReference type="SAM" id="SignalP"/>
    </source>
</evidence>
<accession>A0A1G6KV17</accession>
<gene>
    <name evidence="5" type="ORF">SAMN05660835_00695</name>
</gene>
<dbReference type="SUPFAM" id="SSF111384">
    <property type="entry name" value="OmpH-like"/>
    <property type="match status" value="1"/>
</dbReference>
<sequence length="172" mass="19625">MKKYILGLVVFFSVLTFSANAFALKVAVVDLNKALQDCQAGIDAKSMLQKIIQAKKTVIDNKQQELNALAQKIQNPSTPKKEKQQLEVEYQTKARDLERYKADATDDVVSKEREYTQNIINGLVETVKNISQKEGIDLVFEVHQGLVYWNDALDITPQVIKEYNKIYEQSKK</sequence>
<dbReference type="InterPro" id="IPR024930">
    <property type="entry name" value="Skp_dom_sf"/>
</dbReference>
<protein>
    <submittedName>
        <fullName evidence="5">Periplasmic chaperone for outer membrane proteins Skp</fullName>
    </submittedName>
</protein>
<dbReference type="SMART" id="SM00935">
    <property type="entry name" value="OmpH"/>
    <property type="match status" value="1"/>
</dbReference>
<comment type="similarity">
    <text evidence="1">Belongs to the Skp family.</text>
</comment>
<dbReference type="AlphaFoldDB" id="A0A1G6KV17"/>
<keyword evidence="3" id="KW-0175">Coiled coil</keyword>
<evidence type="ECO:0000256" key="2">
    <source>
        <dbReference type="ARBA" id="ARBA00022729"/>
    </source>
</evidence>
<feature type="chain" id="PRO_5011528679" evidence="4">
    <location>
        <begin position="22"/>
        <end position="172"/>
    </location>
</feature>
<evidence type="ECO:0000313" key="6">
    <source>
        <dbReference type="Proteomes" id="UP000199411"/>
    </source>
</evidence>
<evidence type="ECO:0000256" key="3">
    <source>
        <dbReference type="SAM" id="Coils"/>
    </source>
</evidence>
<dbReference type="GO" id="GO:0051082">
    <property type="term" value="F:unfolded protein binding"/>
    <property type="evidence" value="ECO:0007669"/>
    <property type="project" value="InterPro"/>
</dbReference>